<protein>
    <submittedName>
        <fullName evidence="14">Squamosa promoter-binding-like protein 17</fullName>
    </submittedName>
</protein>
<comment type="function">
    <text evidence="9">Probable transcriptional factor. Binds to the promoter of the SQUAMOSA gene.</text>
</comment>
<evidence type="ECO:0000256" key="5">
    <source>
        <dbReference type="ARBA" id="ARBA00023015"/>
    </source>
</evidence>
<evidence type="ECO:0000256" key="1">
    <source>
        <dbReference type="ARBA" id="ARBA00004123"/>
    </source>
</evidence>
<dbReference type="PROSITE" id="PS51141">
    <property type="entry name" value="ZF_SBP"/>
    <property type="match status" value="1"/>
</dbReference>
<feature type="compositionally biased region" description="Polar residues" evidence="11">
    <location>
        <begin position="347"/>
        <end position="365"/>
    </location>
</feature>
<evidence type="ECO:0000313" key="14">
    <source>
        <dbReference type="RefSeq" id="XP_027068041.1"/>
    </source>
</evidence>
<reference evidence="14" key="2">
    <citation type="submission" date="2025-08" db="UniProtKB">
        <authorList>
            <consortium name="RefSeq"/>
        </authorList>
    </citation>
    <scope>IDENTIFICATION</scope>
    <source>
        <tissue evidence="14">Leaves</tissue>
    </source>
</reference>
<proteinExistence type="predicted"/>
<dbReference type="Pfam" id="PF03110">
    <property type="entry name" value="SBP"/>
    <property type="match status" value="1"/>
</dbReference>
<evidence type="ECO:0000256" key="8">
    <source>
        <dbReference type="ARBA" id="ARBA00023242"/>
    </source>
</evidence>
<feature type="region of interest" description="Disordered" evidence="11">
    <location>
        <begin position="215"/>
        <end position="238"/>
    </location>
</feature>
<keyword evidence="13" id="KW-1185">Reference proteome</keyword>
<dbReference type="Gene3D" id="4.10.1100.10">
    <property type="entry name" value="Transcription factor, SBP-box domain"/>
    <property type="match status" value="1"/>
</dbReference>
<dbReference type="GO" id="GO:0008270">
    <property type="term" value="F:zinc ion binding"/>
    <property type="evidence" value="ECO:0007669"/>
    <property type="project" value="UniProtKB-KW"/>
</dbReference>
<dbReference type="AlphaFoldDB" id="A0A6P6SQD0"/>
<comment type="subcellular location">
    <subcellularLocation>
        <location evidence="1">Nucleus</location>
    </subcellularLocation>
</comment>
<dbReference type="SUPFAM" id="SSF103612">
    <property type="entry name" value="SBT domain"/>
    <property type="match status" value="1"/>
</dbReference>
<evidence type="ECO:0000256" key="9">
    <source>
        <dbReference type="ARBA" id="ARBA00056472"/>
    </source>
</evidence>
<evidence type="ECO:0000256" key="3">
    <source>
        <dbReference type="ARBA" id="ARBA00022771"/>
    </source>
</evidence>
<dbReference type="RefSeq" id="XP_027068041.1">
    <property type="nucleotide sequence ID" value="XM_027212240.2"/>
</dbReference>
<dbReference type="GeneID" id="113693654"/>
<feature type="region of interest" description="Disordered" evidence="11">
    <location>
        <begin position="325"/>
        <end position="365"/>
    </location>
</feature>
<dbReference type="GO" id="GO:0005634">
    <property type="term" value="C:nucleus"/>
    <property type="evidence" value="ECO:0007669"/>
    <property type="project" value="UniProtKB-SubCell"/>
</dbReference>
<evidence type="ECO:0000259" key="12">
    <source>
        <dbReference type="PROSITE" id="PS51141"/>
    </source>
</evidence>
<organism evidence="13 14">
    <name type="scientific">Coffea arabica</name>
    <name type="common">Arabian coffee</name>
    <dbReference type="NCBI Taxonomy" id="13443"/>
    <lineage>
        <taxon>Eukaryota</taxon>
        <taxon>Viridiplantae</taxon>
        <taxon>Streptophyta</taxon>
        <taxon>Embryophyta</taxon>
        <taxon>Tracheophyta</taxon>
        <taxon>Spermatophyta</taxon>
        <taxon>Magnoliopsida</taxon>
        <taxon>eudicotyledons</taxon>
        <taxon>Gunneridae</taxon>
        <taxon>Pentapetalae</taxon>
        <taxon>asterids</taxon>
        <taxon>lamiids</taxon>
        <taxon>Gentianales</taxon>
        <taxon>Rubiaceae</taxon>
        <taxon>Ixoroideae</taxon>
        <taxon>Gardenieae complex</taxon>
        <taxon>Bertiereae - Coffeeae clade</taxon>
        <taxon>Coffeeae</taxon>
        <taxon>Coffea</taxon>
    </lineage>
</organism>
<evidence type="ECO:0000313" key="13">
    <source>
        <dbReference type="Proteomes" id="UP001652660"/>
    </source>
</evidence>
<keyword evidence="7" id="KW-0804">Transcription</keyword>
<feature type="compositionally biased region" description="Gly residues" evidence="11">
    <location>
        <begin position="38"/>
        <end position="55"/>
    </location>
</feature>
<reference evidence="13" key="1">
    <citation type="journal article" date="2025" name="Foods">
        <title>Unveiling the Microbial Signatures of Arabica Coffee Cherries: Insights into Ripeness Specific Diversity, Functional Traits, and Implications for Quality and Safety.</title>
        <authorList>
            <consortium name="RefSeq"/>
            <person name="Tenea G.N."/>
            <person name="Cifuentes V."/>
            <person name="Reyes P."/>
            <person name="Cevallos-Vallejos M."/>
        </authorList>
    </citation>
    <scope>NUCLEOTIDE SEQUENCE [LARGE SCALE GENOMIC DNA]</scope>
</reference>
<sequence length="390" mass="40657">MELASGSSSSSPSSSDSLNGLKFGKKIYFEAAVAGTADGAGGGQARQGSKPGGGVDSESKASESGRPPPAPAKKGRSGVAPGGGQPPRCQVEGCKLDLSDAKPYYSRHKVCGAHSKSPTVIVAGLQQRFCQQCSRFHQLPEFDQGKRSCRRRLAGHNERRRKPPPGSLLSSRYGSLSSSFFESSSRSGGFLMDFSAYPALSGRDSWPNGRVSVRATGNQPTGTGKFLQHPWQGNPENPPSELLLHSSAGRTTYVGPAISSGGCLAGVSDSSRALSLLSTHSWGSGNQSSSLGANGLANVNGMPCGVIQASGSHGEAIDHFSSPMWGFKGGENNSGSNEIPPELGLGQLSQPASSQYSGDLDASSQNGREYLGLEHSRGYNSSIQHMHWSL</sequence>
<accession>A0A6P6SQD0</accession>
<keyword evidence="2" id="KW-0479">Metal-binding</keyword>
<keyword evidence="8" id="KW-0539">Nucleus</keyword>
<dbReference type="PANTHER" id="PTHR31251">
    <property type="entry name" value="SQUAMOSA PROMOTER-BINDING-LIKE PROTEIN 4"/>
    <property type="match status" value="1"/>
</dbReference>
<dbReference type="OrthoDB" id="514967at2759"/>
<dbReference type="PANTHER" id="PTHR31251:SF191">
    <property type="entry name" value="SBP-TYPE DOMAIN-CONTAINING PROTEIN"/>
    <property type="match status" value="1"/>
</dbReference>
<dbReference type="GO" id="GO:0003677">
    <property type="term" value="F:DNA binding"/>
    <property type="evidence" value="ECO:0007669"/>
    <property type="project" value="UniProtKB-KW"/>
</dbReference>
<keyword evidence="3 10" id="KW-0863">Zinc-finger</keyword>
<name>A0A6P6SQD0_COFAR</name>
<evidence type="ECO:0000256" key="2">
    <source>
        <dbReference type="ARBA" id="ARBA00022723"/>
    </source>
</evidence>
<evidence type="ECO:0000256" key="11">
    <source>
        <dbReference type="SAM" id="MobiDB-lite"/>
    </source>
</evidence>
<dbReference type="InterPro" id="IPR036893">
    <property type="entry name" value="SBP_sf"/>
</dbReference>
<dbReference type="FunFam" id="4.10.1100.10:FF:000001">
    <property type="entry name" value="Squamosa promoter-binding-like protein 14"/>
    <property type="match status" value="1"/>
</dbReference>
<dbReference type="InterPro" id="IPR004333">
    <property type="entry name" value="SBP_dom"/>
</dbReference>
<dbReference type="Proteomes" id="UP001652660">
    <property type="component" value="Chromosome 6c"/>
</dbReference>
<evidence type="ECO:0000256" key="4">
    <source>
        <dbReference type="ARBA" id="ARBA00022833"/>
    </source>
</evidence>
<dbReference type="InterPro" id="IPR044817">
    <property type="entry name" value="SBP-like"/>
</dbReference>
<keyword evidence="4" id="KW-0862">Zinc</keyword>
<keyword evidence="6" id="KW-0238">DNA-binding</keyword>
<gene>
    <name evidence="14" type="primary">LOC113693654</name>
</gene>
<evidence type="ECO:0000256" key="7">
    <source>
        <dbReference type="ARBA" id="ARBA00023163"/>
    </source>
</evidence>
<evidence type="ECO:0000256" key="6">
    <source>
        <dbReference type="ARBA" id="ARBA00023125"/>
    </source>
</evidence>
<feature type="region of interest" description="Disordered" evidence="11">
    <location>
        <begin position="37"/>
        <end position="87"/>
    </location>
</feature>
<evidence type="ECO:0000256" key="10">
    <source>
        <dbReference type="PROSITE-ProRule" id="PRU00470"/>
    </source>
</evidence>
<feature type="domain" description="SBP-type" evidence="12">
    <location>
        <begin position="86"/>
        <end position="163"/>
    </location>
</feature>
<keyword evidence="5" id="KW-0805">Transcription regulation</keyword>